<evidence type="ECO:0000259" key="1">
    <source>
        <dbReference type="Pfam" id="PF07238"/>
    </source>
</evidence>
<keyword evidence="4" id="KW-1185">Reference proteome</keyword>
<protein>
    <submittedName>
        <fullName evidence="3">Flagellar brake protein</fullName>
    </submittedName>
</protein>
<dbReference type="InterPro" id="IPR009875">
    <property type="entry name" value="PilZ_domain"/>
</dbReference>
<accession>A0ABV6KAG3</accession>
<dbReference type="InterPro" id="IPR009926">
    <property type="entry name" value="T3SS_YcgR_PilZN"/>
</dbReference>
<feature type="domain" description="PilZ" evidence="1">
    <location>
        <begin position="101"/>
        <end position="211"/>
    </location>
</feature>
<dbReference type="SUPFAM" id="SSF141371">
    <property type="entry name" value="PilZ domain-like"/>
    <property type="match status" value="1"/>
</dbReference>
<keyword evidence="3" id="KW-0966">Cell projection</keyword>
<dbReference type="Proteomes" id="UP001589838">
    <property type="component" value="Unassembled WGS sequence"/>
</dbReference>
<evidence type="ECO:0000313" key="4">
    <source>
        <dbReference type="Proteomes" id="UP001589838"/>
    </source>
</evidence>
<feature type="domain" description="Type III secretion system flagellar brake protein YcgR PilZN" evidence="2">
    <location>
        <begin position="4"/>
        <end position="92"/>
    </location>
</feature>
<proteinExistence type="predicted"/>
<keyword evidence="3" id="KW-0969">Cilium</keyword>
<dbReference type="EMBL" id="JBHLUX010000017">
    <property type="protein sequence ID" value="MFC0470310.1"/>
    <property type="molecule type" value="Genomic_DNA"/>
</dbReference>
<reference evidence="3 4" key="1">
    <citation type="submission" date="2024-09" db="EMBL/GenBank/DDBJ databases">
        <authorList>
            <person name="Sun Q."/>
            <person name="Mori K."/>
        </authorList>
    </citation>
    <scope>NUCLEOTIDE SEQUENCE [LARGE SCALE GENOMIC DNA]</scope>
    <source>
        <strain evidence="3 4">NCAIM B.02610</strain>
    </source>
</reference>
<sequence length="225" mass="26207">MIKAGSTIFLELHEKKELEKTLRFKCRLVDQTQSMYVIDYPINEETEKPSFFFDGTEFRAWFIAEDKAVYAFDTEIIGRKKGHIPVLLLKNPGKENYVRIQRRNYVRVETIVDAAIHPIHNEFPPFTTVTLDLSGGGCAVIVPSGQSIPTEGSVNIWLVLHMQVGEIIYVQAKCKIVRVWKPRPNSRERASLQFIEIEERDQQKIIRYCFERQVVVRRKYDGVNF</sequence>
<keyword evidence="3" id="KW-0282">Flagellum</keyword>
<dbReference type="Pfam" id="PF12945">
    <property type="entry name" value="PilZNR"/>
    <property type="match status" value="1"/>
</dbReference>
<evidence type="ECO:0000313" key="3">
    <source>
        <dbReference type="EMBL" id="MFC0470310.1"/>
    </source>
</evidence>
<comment type="caution">
    <text evidence="3">The sequence shown here is derived from an EMBL/GenBank/DDBJ whole genome shotgun (WGS) entry which is preliminary data.</text>
</comment>
<gene>
    <name evidence="3" type="ORF">ACFFHM_07140</name>
</gene>
<dbReference type="RefSeq" id="WP_335959048.1">
    <property type="nucleotide sequence ID" value="NZ_JAXBLX010000003.1"/>
</dbReference>
<dbReference type="Gene3D" id="2.40.10.220">
    <property type="entry name" value="predicted glycosyltransferase like domains"/>
    <property type="match status" value="1"/>
</dbReference>
<name>A0ABV6KAG3_9BACI</name>
<organism evidence="3 4">
    <name type="scientific">Halalkalibacter kiskunsagensis</name>
    <dbReference type="NCBI Taxonomy" id="1548599"/>
    <lineage>
        <taxon>Bacteria</taxon>
        <taxon>Bacillati</taxon>
        <taxon>Bacillota</taxon>
        <taxon>Bacilli</taxon>
        <taxon>Bacillales</taxon>
        <taxon>Bacillaceae</taxon>
        <taxon>Halalkalibacter</taxon>
    </lineage>
</organism>
<evidence type="ECO:0000259" key="2">
    <source>
        <dbReference type="Pfam" id="PF12945"/>
    </source>
</evidence>
<dbReference type="Pfam" id="PF07238">
    <property type="entry name" value="PilZ"/>
    <property type="match status" value="1"/>
</dbReference>